<gene>
    <name evidence="2" type="ORF">NHX12_008186</name>
</gene>
<comment type="caution">
    <text evidence="2">The sequence shown here is derived from an EMBL/GenBank/DDBJ whole genome shotgun (WGS) entry which is preliminary data.</text>
</comment>
<name>A0A9Q0I7U9_9TELE</name>
<dbReference type="AlphaFoldDB" id="A0A9Q0I7U9"/>
<evidence type="ECO:0000313" key="2">
    <source>
        <dbReference type="EMBL" id="KAJ3590232.1"/>
    </source>
</evidence>
<keyword evidence="3" id="KW-1185">Reference proteome</keyword>
<evidence type="ECO:0000313" key="3">
    <source>
        <dbReference type="Proteomes" id="UP001148018"/>
    </source>
</evidence>
<evidence type="ECO:0000256" key="1">
    <source>
        <dbReference type="SAM" id="MobiDB-lite"/>
    </source>
</evidence>
<organism evidence="2 3">
    <name type="scientific">Muraenolepis orangiensis</name>
    <name type="common">Patagonian moray cod</name>
    <dbReference type="NCBI Taxonomy" id="630683"/>
    <lineage>
        <taxon>Eukaryota</taxon>
        <taxon>Metazoa</taxon>
        <taxon>Chordata</taxon>
        <taxon>Craniata</taxon>
        <taxon>Vertebrata</taxon>
        <taxon>Euteleostomi</taxon>
        <taxon>Actinopterygii</taxon>
        <taxon>Neopterygii</taxon>
        <taxon>Teleostei</taxon>
        <taxon>Neoteleostei</taxon>
        <taxon>Acanthomorphata</taxon>
        <taxon>Zeiogadaria</taxon>
        <taxon>Gadariae</taxon>
        <taxon>Gadiformes</taxon>
        <taxon>Muraenolepidoidei</taxon>
        <taxon>Muraenolepididae</taxon>
        <taxon>Muraenolepis</taxon>
    </lineage>
</organism>
<protein>
    <submittedName>
        <fullName evidence="2">Uncharacterized protein</fullName>
    </submittedName>
</protein>
<proteinExistence type="predicted"/>
<dbReference type="EMBL" id="JANIIK010000114">
    <property type="protein sequence ID" value="KAJ3590232.1"/>
    <property type="molecule type" value="Genomic_DNA"/>
</dbReference>
<dbReference type="Proteomes" id="UP001148018">
    <property type="component" value="Unassembled WGS sequence"/>
</dbReference>
<accession>A0A9Q0I7U9</accession>
<reference evidence="2" key="1">
    <citation type="submission" date="2022-07" db="EMBL/GenBank/DDBJ databases">
        <title>Chromosome-level genome of Muraenolepis orangiensis.</title>
        <authorList>
            <person name="Kim J."/>
        </authorList>
    </citation>
    <scope>NUCLEOTIDE SEQUENCE</scope>
    <source>
        <strain evidence="2">KU_S4_2022</strain>
        <tissue evidence="2">Muscle</tissue>
    </source>
</reference>
<sequence>MEISLGRNKQQAYRDTRARPMKSNPEEPDIVTADDIFQIRKLLLSRWRYGQDLEEVAAARVNSVQIGLNPDCRGCFVVEDQRRDVCETGV</sequence>
<feature type="region of interest" description="Disordered" evidence="1">
    <location>
        <begin position="1"/>
        <end position="29"/>
    </location>
</feature>